<feature type="region of interest" description="Disordered" evidence="6">
    <location>
        <begin position="484"/>
        <end position="578"/>
    </location>
</feature>
<organism evidence="8 9">
    <name type="scientific">Aureococcus anophagefferens</name>
    <name type="common">Harmful bloom alga</name>
    <dbReference type="NCBI Taxonomy" id="44056"/>
    <lineage>
        <taxon>Eukaryota</taxon>
        <taxon>Sar</taxon>
        <taxon>Stramenopiles</taxon>
        <taxon>Ochrophyta</taxon>
        <taxon>Pelagophyceae</taxon>
        <taxon>Pelagomonadales</taxon>
        <taxon>Pelagomonadaceae</taxon>
        <taxon>Aureococcus</taxon>
    </lineage>
</organism>
<accession>A0ABR1GB82</accession>
<feature type="compositionally biased region" description="Basic residues" evidence="6">
    <location>
        <begin position="212"/>
        <end position="222"/>
    </location>
</feature>
<dbReference type="PANTHER" id="PTHR11227">
    <property type="entry name" value="WD-REPEAT PROTEIN INTERACTING WITH PHOSPHOINOSIDES WIPI -RELATED"/>
    <property type="match status" value="1"/>
</dbReference>
<keyword evidence="9" id="KW-1185">Reference proteome</keyword>
<keyword evidence="3 5" id="KW-0539">Nucleus</keyword>
<comment type="similarity">
    <text evidence="4">Belongs to the WD repeat PROPPIN family.</text>
</comment>
<feature type="domain" description="YEATS" evidence="7">
    <location>
        <begin position="287"/>
        <end position="428"/>
    </location>
</feature>
<dbReference type="Gene3D" id="2.60.40.1970">
    <property type="entry name" value="YEATS domain"/>
    <property type="match status" value="1"/>
</dbReference>
<feature type="compositionally biased region" description="Basic and acidic residues" evidence="6">
    <location>
        <begin position="200"/>
        <end position="211"/>
    </location>
</feature>
<dbReference type="EMBL" id="JBBJCI010000035">
    <property type="protein sequence ID" value="KAK7253344.1"/>
    <property type="molecule type" value="Genomic_DNA"/>
</dbReference>
<reference evidence="8 9" key="1">
    <citation type="submission" date="2024-03" db="EMBL/GenBank/DDBJ databases">
        <title>Aureococcus anophagefferens CCMP1851 and Kratosvirus quantuckense: Draft genome of a second virus-susceptible host strain in the model system.</title>
        <authorList>
            <person name="Chase E."/>
            <person name="Truchon A.R."/>
            <person name="Schepens W."/>
            <person name="Wilhelm S.W."/>
        </authorList>
    </citation>
    <scope>NUCLEOTIDE SEQUENCE [LARGE SCALE GENOMIC DNA]</scope>
    <source>
        <strain evidence="8 9">CCMP1851</strain>
    </source>
</reference>
<evidence type="ECO:0000256" key="6">
    <source>
        <dbReference type="SAM" id="MobiDB-lite"/>
    </source>
</evidence>
<comment type="caution">
    <text evidence="8">The sequence shown here is derived from an EMBL/GenBank/DDBJ whole genome shotgun (WGS) entry which is preliminary data.</text>
</comment>
<dbReference type="InterPro" id="IPR038704">
    <property type="entry name" value="YEAST_sf"/>
</dbReference>
<keyword evidence="1" id="KW-0853">WD repeat</keyword>
<feature type="region of interest" description="Disordered" evidence="6">
    <location>
        <begin position="247"/>
        <end position="267"/>
    </location>
</feature>
<dbReference type="InterPro" id="IPR015943">
    <property type="entry name" value="WD40/YVTN_repeat-like_dom_sf"/>
</dbReference>
<dbReference type="Pfam" id="PF21032">
    <property type="entry name" value="PROPPIN"/>
    <property type="match status" value="1"/>
</dbReference>
<feature type="compositionally biased region" description="Low complexity" evidence="6">
    <location>
        <begin position="487"/>
        <end position="507"/>
    </location>
</feature>
<evidence type="ECO:0000256" key="2">
    <source>
        <dbReference type="ARBA" id="ARBA00022737"/>
    </source>
</evidence>
<protein>
    <submittedName>
        <fullName evidence="8">Phosphatidylinositol-3,5-bisphosphate binding protein</fullName>
    </submittedName>
</protein>
<dbReference type="InterPro" id="IPR055129">
    <property type="entry name" value="YEATS_dom"/>
</dbReference>
<dbReference type="InterPro" id="IPR001680">
    <property type="entry name" value="WD40_rpt"/>
</dbReference>
<dbReference type="Gene3D" id="2.130.10.10">
    <property type="entry name" value="YVTN repeat-like/Quinoprotein amine dehydrogenase"/>
    <property type="match status" value="1"/>
</dbReference>
<dbReference type="Pfam" id="PF03366">
    <property type="entry name" value="YEATS"/>
    <property type="match status" value="1"/>
</dbReference>
<evidence type="ECO:0000256" key="4">
    <source>
        <dbReference type="ARBA" id="ARBA00025740"/>
    </source>
</evidence>
<evidence type="ECO:0000256" key="5">
    <source>
        <dbReference type="PROSITE-ProRule" id="PRU00376"/>
    </source>
</evidence>
<proteinExistence type="inferred from homology"/>
<dbReference type="InterPro" id="IPR048720">
    <property type="entry name" value="PROPPIN"/>
</dbReference>
<feature type="compositionally biased region" description="Pro residues" evidence="6">
    <location>
        <begin position="530"/>
        <end position="539"/>
    </location>
</feature>
<evidence type="ECO:0000259" key="7">
    <source>
        <dbReference type="PROSITE" id="PS51037"/>
    </source>
</evidence>
<sequence>MIWDDHQNRCIGELSFRSDVKAVKLRRDRVVVVLATKVYVYRFSDLKLLDQINTQPNPRGLVALCPHPSNNVLACPGVNRGHVRVELYDARKSTIITAHESDLARLALSGDGALVATASDKGTLLRVFDTHTGAQLRELRRGVDRAAVYSIAFDAEAKFLACSSDKGTVHIFSLGDGGGARRVDGDPARARAAGAGGGPRRGERGGLGREHQRPHRRAPRGRAPHDPERCVTGELAHHTAAHRELTPPRTATAHRAAAPAPPPPPPHTMAEAMVKKEAMAPPPAKIRKKNTAVCCPLVYGSVAFWLGRKADEYHTHKWTLFVRGPHGEDLGYFVEKVVFKLHPSFAQPVREIHEPPYEVTEKGWGEFEASVRVHFRDPSERPVEFSHVVKLYDGTTPQVATQPVVSEVYDEVVFTEPHEALYDRAMARSGPPPAGHPLNENFSRFDDAPEMETLLRAGEYVRGQLHSVKDAIARLDHQIGLARQMEQSRQAQEQHAAQQAQQQAQQRQESRASSRKPASPRRAADAPPDARAPPGPPPRAARRRHHHPAPTPSRPFAPRARAARTRSTASDATATDRR</sequence>
<comment type="subcellular location">
    <subcellularLocation>
        <location evidence="5">Nucleus</location>
    </subcellularLocation>
</comment>
<feature type="region of interest" description="Disordered" evidence="6">
    <location>
        <begin position="177"/>
        <end position="229"/>
    </location>
</feature>
<dbReference type="InterPro" id="IPR036322">
    <property type="entry name" value="WD40_repeat_dom_sf"/>
</dbReference>
<dbReference type="Proteomes" id="UP001363151">
    <property type="component" value="Unassembled WGS sequence"/>
</dbReference>
<dbReference type="PROSITE" id="PS51037">
    <property type="entry name" value="YEATS"/>
    <property type="match status" value="1"/>
</dbReference>
<gene>
    <name evidence="8" type="primary">WDR45B</name>
    <name evidence="8" type="ORF">SO694_00001440</name>
</gene>
<evidence type="ECO:0000313" key="8">
    <source>
        <dbReference type="EMBL" id="KAK7253344.1"/>
    </source>
</evidence>
<feature type="compositionally biased region" description="Low complexity" evidence="6">
    <location>
        <begin position="556"/>
        <end position="578"/>
    </location>
</feature>
<evidence type="ECO:0000313" key="9">
    <source>
        <dbReference type="Proteomes" id="UP001363151"/>
    </source>
</evidence>
<feature type="compositionally biased region" description="Low complexity" evidence="6">
    <location>
        <begin position="515"/>
        <end position="529"/>
    </location>
</feature>
<dbReference type="CDD" id="cd16910">
    <property type="entry name" value="YEATS_TFIID14_like"/>
    <property type="match status" value="1"/>
</dbReference>
<dbReference type="SMART" id="SM00320">
    <property type="entry name" value="WD40"/>
    <property type="match status" value="2"/>
</dbReference>
<evidence type="ECO:0000256" key="1">
    <source>
        <dbReference type="ARBA" id="ARBA00022574"/>
    </source>
</evidence>
<feature type="compositionally biased region" description="Basic and acidic residues" evidence="6">
    <location>
        <begin position="179"/>
        <end position="189"/>
    </location>
</feature>
<evidence type="ECO:0000256" key="3">
    <source>
        <dbReference type="ARBA" id="ARBA00023242"/>
    </source>
</evidence>
<name>A0ABR1GB82_AURAN</name>
<dbReference type="SUPFAM" id="SSF50978">
    <property type="entry name" value="WD40 repeat-like"/>
    <property type="match status" value="1"/>
</dbReference>
<feature type="compositionally biased region" description="Low complexity" evidence="6">
    <location>
        <begin position="247"/>
        <end position="258"/>
    </location>
</feature>
<keyword evidence="2" id="KW-0677">Repeat</keyword>